<evidence type="ECO:0000313" key="2">
    <source>
        <dbReference type="Proteomes" id="UP000186513"/>
    </source>
</evidence>
<dbReference type="InterPro" id="IPR011051">
    <property type="entry name" value="RmlC_Cupin_sf"/>
</dbReference>
<protein>
    <recommendedName>
        <fullName evidence="3">HutD protein</fullName>
    </recommendedName>
</protein>
<dbReference type="InterPro" id="IPR014710">
    <property type="entry name" value="RmlC-like_jellyroll"/>
</dbReference>
<dbReference type="InterPro" id="IPR010282">
    <property type="entry name" value="Uncharacterised_HutD/Ves"/>
</dbReference>
<organism evidence="1 2">
    <name type="scientific">Chitinimonas taiwanensis DSM 18899</name>
    <dbReference type="NCBI Taxonomy" id="1121279"/>
    <lineage>
        <taxon>Bacteria</taxon>
        <taxon>Pseudomonadati</taxon>
        <taxon>Pseudomonadota</taxon>
        <taxon>Betaproteobacteria</taxon>
        <taxon>Neisseriales</taxon>
        <taxon>Chitinibacteraceae</taxon>
        <taxon>Chitinimonas</taxon>
    </lineage>
</organism>
<dbReference type="AlphaFoldDB" id="A0A1K2HJC9"/>
<reference evidence="1 2" key="1">
    <citation type="submission" date="2016-11" db="EMBL/GenBank/DDBJ databases">
        <authorList>
            <person name="Jaros S."/>
            <person name="Januszkiewicz K."/>
            <person name="Wedrychowicz H."/>
        </authorList>
    </citation>
    <scope>NUCLEOTIDE SEQUENCE [LARGE SCALE GENOMIC DNA]</scope>
    <source>
        <strain evidence="1 2">DSM 18899</strain>
    </source>
</reference>
<dbReference type="RefSeq" id="WP_084658392.1">
    <property type="nucleotide sequence ID" value="NZ_FPKR01000007.1"/>
</dbReference>
<dbReference type="STRING" id="1121279.SAMN02745887_01931"/>
<dbReference type="Gene3D" id="2.60.120.10">
    <property type="entry name" value="Jelly Rolls"/>
    <property type="match status" value="1"/>
</dbReference>
<dbReference type="PANTHER" id="PTHR37943">
    <property type="entry name" value="PROTEIN VES"/>
    <property type="match status" value="1"/>
</dbReference>
<keyword evidence="2" id="KW-1185">Reference proteome</keyword>
<gene>
    <name evidence="1" type="ORF">SAMN02745887_01931</name>
</gene>
<dbReference type="Proteomes" id="UP000186513">
    <property type="component" value="Unassembled WGS sequence"/>
</dbReference>
<dbReference type="PANTHER" id="PTHR37943:SF1">
    <property type="entry name" value="PROTEIN VES"/>
    <property type="match status" value="1"/>
</dbReference>
<name>A0A1K2HJC9_9NEIS</name>
<evidence type="ECO:0008006" key="3">
    <source>
        <dbReference type="Google" id="ProtNLM"/>
    </source>
</evidence>
<dbReference type="Pfam" id="PF05962">
    <property type="entry name" value="HutD"/>
    <property type="match status" value="1"/>
</dbReference>
<dbReference type="EMBL" id="FPKR01000007">
    <property type="protein sequence ID" value="SFZ76378.1"/>
    <property type="molecule type" value="Genomic_DNA"/>
</dbReference>
<evidence type="ECO:0000313" key="1">
    <source>
        <dbReference type="EMBL" id="SFZ76378.1"/>
    </source>
</evidence>
<proteinExistence type="predicted"/>
<dbReference type="CDD" id="cd20293">
    <property type="entry name" value="cupin_HutD_N"/>
    <property type="match status" value="1"/>
</dbReference>
<dbReference type="SUPFAM" id="SSF51182">
    <property type="entry name" value="RmlC-like cupins"/>
    <property type="match status" value="1"/>
</dbReference>
<dbReference type="OrthoDB" id="9800082at2"/>
<sequence length="203" mass="22370">MHRPVRLIPHPSLSPMPWKNGGGVTREIASYPAGSGLNDFIWRISLADVEQDGAFSVFAGVQRSIVLLDGEGMRLRWDDGARHDLQRYQPFGFAGEDALYCALFDGPTRDFNLMLRRGRVQGRLVRQDLAQGESRRETLAANDDFLLAFCAAGSIELRGDTCDTYTLNTFDTLEIGPGDTLCGELVGLAPDSVLLLARLQLLD</sequence>
<accession>A0A1K2HJC9</accession>